<dbReference type="CDD" id="cd00093">
    <property type="entry name" value="HTH_XRE"/>
    <property type="match status" value="1"/>
</dbReference>
<dbReference type="EMBL" id="JBHXPM010000005">
    <property type="protein sequence ID" value="MFD3955845.1"/>
    <property type="molecule type" value="Genomic_DNA"/>
</dbReference>
<reference evidence="3 4" key="1">
    <citation type="submission" date="2024-09" db="EMBL/GenBank/DDBJ databases">
        <title>The Natural Products Discovery Center: Release of the First 8490 Sequenced Strains for Exploring Actinobacteria Biosynthetic Diversity.</title>
        <authorList>
            <person name="Kalkreuter E."/>
            <person name="Kautsar S.A."/>
            <person name="Yang D."/>
            <person name="Bader C.D."/>
            <person name="Teijaro C.N."/>
            <person name="Fluegel L."/>
            <person name="Davis C.M."/>
            <person name="Simpson J.R."/>
            <person name="Lauterbach L."/>
            <person name="Steele A.D."/>
            <person name="Gui C."/>
            <person name="Meng S."/>
            <person name="Li G."/>
            <person name="Viehrig K."/>
            <person name="Ye F."/>
            <person name="Su P."/>
            <person name="Kiefer A.F."/>
            <person name="Nichols A."/>
            <person name="Cepeda A.J."/>
            <person name="Yan W."/>
            <person name="Fan B."/>
            <person name="Jiang Y."/>
            <person name="Adhikari A."/>
            <person name="Zheng C.-J."/>
            <person name="Schuster L."/>
            <person name="Cowan T.M."/>
            <person name="Smanski M.J."/>
            <person name="Chevrette M.G."/>
            <person name="De Carvalho L.P.S."/>
            <person name="Shen B."/>
        </authorList>
    </citation>
    <scope>NUCLEOTIDE SEQUENCE [LARGE SCALE GENOMIC DNA]</scope>
    <source>
        <strain evidence="3 4">NPDC058584</strain>
    </source>
</reference>
<name>A0ABW6DPT0_9ACTN</name>
<evidence type="ECO:0000259" key="2">
    <source>
        <dbReference type="PROSITE" id="PS50943"/>
    </source>
</evidence>
<proteinExistence type="predicted"/>
<dbReference type="RefSeq" id="WP_167372618.1">
    <property type="nucleotide sequence ID" value="NZ_JBHVRE010000013.1"/>
</dbReference>
<protein>
    <submittedName>
        <fullName evidence="3">Helix-turn-helix domain-containing protein</fullName>
    </submittedName>
</protein>
<comment type="caution">
    <text evidence="3">The sequence shown here is derived from an EMBL/GenBank/DDBJ whole genome shotgun (WGS) entry which is preliminary data.</text>
</comment>
<dbReference type="InterPro" id="IPR010982">
    <property type="entry name" value="Lambda_DNA-bd_dom_sf"/>
</dbReference>
<feature type="domain" description="HTH cro/C1-type" evidence="2">
    <location>
        <begin position="8"/>
        <end position="65"/>
    </location>
</feature>
<dbReference type="PROSITE" id="PS50943">
    <property type="entry name" value="HTH_CROC1"/>
    <property type="match status" value="1"/>
</dbReference>
<dbReference type="SUPFAM" id="SSF47413">
    <property type="entry name" value="lambda repressor-like DNA-binding domains"/>
    <property type="match status" value="1"/>
</dbReference>
<dbReference type="Proteomes" id="UP001598300">
    <property type="component" value="Unassembled WGS sequence"/>
</dbReference>
<keyword evidence="4" id="KW-1185">Reference proteome</keyword>
<evidence type="ECO:0000256" key="1">
    <source>
        <dbReference type="SAM" id="MobiDB-lite"/>
    </source>
</evidence>
<accession>A0ABW6DPT0</accession>
<feature type="region of interest" description="Disordered" evidence="1">
    <location>
        <begin position="1"/>
        <end position="21"/>
    </location>
</feature>
<organism evidence="3 4">
    <name type="scientific">Streptomyces bacillaris</name>
    <dbReference type="NCBI Taxonomy" id="68179"/>
    <lineage>
        <taxon>Bacteria</taxon>
        <taxon>Bacillati</taxon>
        <taxon>Actinomycetota</taxon>
        <taxon>Actinomycetes</taxon>
        <taxon>Kitasatosporales</taxon>
        <taxon>Streptomycetaceae</taxon>
        <taxon>Streptomyces</taxon>
    </lineage>
</organism>
<sequence>MARLGAALKATRLARRPKPTQVEAADAIDVSRANLQSIERGTASSKVTPAIRAYARYLGWTPESVDRVLAGGDPELARAAEAQEADPEQRISMDAARLPLRVVDAIESDGALVDTALIPLGDDATMVLVVKGRPGATVDEIRASATTEEILAALEAYRRSRPHLRELSTDQEQSQAANDA</sequence>
<dbReference type="InterPro" id="IPR001387">
    <property type="entry name" value="Cro/C1-type_HTH"/>
</dbReference>
<dbReference type="Gene3D" id="1.10.260.40">
    <property type="entry name" value="lambda repressor-like DNA-binding domains"/>
    <property type="match status" value="1"/>
</dbReference>
<evidence type="ECO:0000313" key="4">
    <source>
        <dbReference type="Proteomes" id="UP001598300"/>
    </source>
</evidence>
<evidence type="ECO:0000313" key="3">
    <source>
        <dbReference type="EMBL" id="MFD3955845.1"/>
    </source>
</evidence>
<gene>
    <name evidence="3" type="ORF">ACFWR3_07140</name>
</gene>